<dbReference type="InterPro" id="IPR029044">
    <property type="entry name" value="Nucleotide-diphossugar_trans"/>
</dbReference>
<dbReference type="EMBL" id="BNCJ01000010">
    <property type="protein sequence ID" value="GHF59108.1"/>
    <property type="molecule type" value="Genomic_DNA"/>
</dbReference>
<sequence>MSHVKIAVFPVAGLGTRFLPATRSVPKEFIPLVDRPLIDYAVEEARLAGIEEFVFVTSLGKTALEDHFGAAPELERRLAEGGKTAALTALRRSRLPEGSHAFVRQDQPRGLGHAVSLARRVVGNRPFAVLLPDDVIRAPRPCLGQLIDAHEREGGHVVAAMEVPRAQVSSYGILDVRQQTDALARARGLVEKPDPSVAPSNLAVVGRYVLSPCIFETLARTGPGAGGEIQLTDAITADAASVPVAGYRFTGERFDCGTVAGHLAATIAFAMERPELAKAMSCQFFDHATGQAAA</sequence>
<dbReference type="Pfam" id="PF00483">
    <property type="entry name" value="NTP_transferase"/>
    <property type="match status" value="1"/>
</dbReference>
<name>A0A8J3H0B6_9RHOB</name>
<dbReference type="InterPro" id="IPR005771">
    <property type="entry name" value="GalU_uridylyltTrfase_bac/arc"/>
</dbReference>
<comment type="catalytic activity">
    <reaction evidence="9">
        <text>alpha-D-glucose 1-phosphate + UTP + H(+) = UDP-alpha-D-glucose + diphosphate</text>
        <dbReference type="Rhea" id="RHEA:19889"/>
        <dbReference type="ChEBI" id="CHEBI:15378"/>
        <dbReference type="ChEBI" id="CHEBI:33019"/>
        <dbReference type="ChEBI" id="CHEBI:46398"/>
        <dbReference type="ChEBI" id="CHEBI:58601"/>
        <dbReference type="ChEBI" id="CHEBI:58885"/>
        <dbReference type="EC" id="2.7.7.9"/>
    </reaction>
</comment>
<keyword evidence="4" id="KW-0808">Transferase</keyword>
<keyword evidence="12" id="KW-1185">Reference proteome</keyword>
<dbReference type="SUPFAM" id="SSF53448">
    <property type="entry name" value="Nucleotide-diphospho-sugar transferases"/>
    <property type="match status" value="1"/>
</dbReference>
<evidence type="ECO:0000256" key="1">
    <source>
        <dbReference type="ARBA" id="ARBA00006890"/>
    </source>
</evidence>
<evidence type="ECO:0000259" key="10">
    <source>
        <dbReference type="Pfam" id="PF00483"/>
    </source>
</evidence>
<accession>A0A8J3H0B6</accession>
<dbReference type="Proteomes" id="UP000626220">
    <property type="component" value="Unassembled WGS sequence"/>
</dbReference>
<evidence type="ECO:0000256" key="3">
    <source>
        <dbReference type="ARBA" id="ARBA00019048"/>
    </source>
</evidence>
<dbReference type="AlphaFoldDB" id="A0A8J3H0B6"/>
<evidence type="ECO:0000256" key="5">
    <source>
        <dbReference type="ARBA" id="ARBA00022695"/>
    </source>
</evidence>
<evidence type="ECO:0000256" key="8">
    <source>
        <dbReference type="ARBA" id="ARBA00032341"/>
    </source>
</evidence>
<keyword evidence="5 11" id="KW-0548">Nucleotidyltransferase</keyword>
<evidence type="ECO:0000313" key="12">
    <source>
        <dbReference type="Proteomes" id="UP000626220"/>
    </source>
</evidence>
<organism evidence="11 12">
    <name type="scientific">Seohaeicola zhoushanensis</name>
    <dbReference type="NCBI Taxonomy" id="1569283"/>
    <lineage>
        <taxon>Bacteria</taxon>
        <taxon>Pseudomonadati</taxon>
        <taxon>Pseudomonadota</taxon>
        <taxon>Alphaproteobacteria</taxon>
        <taxon>Rhodobacterales</taxon>
        <taxon>Roseobacteraceae</taxon>
        <taxon>Seohaeicola</taxon>
    </lineage>
</organism>
<evidence type="ECO:0000256" key="2">
    <source>
        <dbReference type="ARBA" id="ARBA00012415"/>
    </source>
</evidence>
<comment type="caution">
    <text evidence="11">The sequence shown here is derived from an EMBL/GenBank/DDBJ whole genome shotgun (WGS) entry which is preliminary data.</text>
</comment>
<protein>
    <recommendedName>
        <fullName evidence="3">UTP--glucose-1-phosphate uridylyltransferase</fullName>
        <ecNumber evidence="2">2.7.7.9</ecNumber>
    </recommendedName>
    <alternativeName>
        <fullName evidence="6">Alpha-D-glucosyl-1-phosphate uridylyltransferase</fullName>
    </alternativeName>
    <alternativeName>
        <fullName evidence="7">UDP-glucose pyrophosphorylase</fullName>
    </alternativeName>
    <alternativeName>
        <fullName evidence="8">Uridine diphosphoglucose pyrophosphorylase</fullName>
    </alternativeName>
</protein>
<dbReference type="InterPro" id="IPR005835">
    <property type="entry name" value="NTP_transferase_dom"/>
</dbReference>
<gene>
    <name evidence="11" type="primary">ugpG</name>
    <name evidence="11" type="ORF">GCM10017056_33250</name>
</gene>
<evidence type="ECO:0000256" key="9">
    <source>
        <dbReference type="ARBA" id="ARBA00048128"/>
    </source>
</evidence>
<comment type="similarity">
    <text evidence="1">Belongs to the UDPGP type 2 family.</text>
</comment>
<evidence type="ECO:0000256" key="6">
    <source>
        <dbReference type="ARBA" id="ARBA00031455"/>
    </source>
</evidence>
<dbReference type="PANTHER" id="PTHR43197:SF1">
    <property type="entry name" value="UTP--GLUCOSE-1-PHOSPHATE URIDYLYLTRANSFERASE"/>
    <property type="match status" value="1"/>
</dbReference>
<evidence type="ECO:0000256" key="7">
    <source>
        <dbReference type="ARBA" id="ARBA00031959"/>
    </source>
</evidence>
<dbReference type="GO" id="GO:0006011">
    <property type="term" value="P:UDP-alpha-D-glucose metabolic process"/>
    <property type="evidence" value="ECO:0007669"/>
    <property type="project" value="InterPro"/>
</dbReference>
<dbReference type="GO" id="GO:0003983">
    <property type="term" value="F:UTP:glucose-1-phosphate uridylyltransferase activity"/>
    <property type="evidence" value="ECO:0007669"/>
    <property type="project" value="UniProtKB-EC"/>
</dbReference>
<feature type="domain" description="Nucleotidyl transferase" evidence="10">
    <location>
        <begin position="12"/>
        <end position="260"/>
    </location>
</feature>
<dbReference type="CDD" id="cd02541">
    <property type="entry name" value="UGPase_prokaryotic"/>
    <property type="match status" value="1"/>
</dbReference>
<dbReference type="EC" id="2.7.7.9" evidence="2"/>
<dbReference type="Gene3D" id="3.90.550.10">
    <property type="entry name" value="Spore Coat Polysaccharide Biosynthesis Protein SpsA, Chain A"/>
    <property type="match status" value="1"/>
</dbReference>
<reference evidence="11" key="1">
    <citation type="journal article" date="2014" name="Int. J. Syst. Evol. Microbiol.">
        <title>Complete genome sequence of Corynebacterium casei LMG S-19264T (=DSM 44701T), isolated from a smear-ripened cheese.</title>
        <authorList>
            <consortium name="US DOE Joint Genome Institute (JGI-PGF)"/>
            <person name="Walter F."/>
            <person name="Albersmeier A."/>
            <person name="Kalinowski J."/>
            <person name="Ruckert C."/>
        </authorList>
    </citation>
    <scope>NUCLEOTIDE SEQUENCE</scope>
    <source>
        <strain evidence="11">KCTC 42650</strain>
    </source>
</reference>
<reference evidence="11" key="2">
    <citation type="submission" date="2020-09" db="EMBL/GenBank/DDBJ databases">
        <authorList>
            <person name="Sun Q."/>
            <person name="Kim S."/>
        </authorList>
    </citation>
    <scope>NUCLEOTIDE SEQUENCE</scope>
    <source>
        <strain evidence="11">KCTC 42650</strain>
    </source>
</reference>
<dbReference type="RefSeq" id="WP_189681228.1">
    <property type="nucleotide sequence ID" value="NZ_BNCJ01000010.1"/>
</dbReference>
<evidence type="ECO:0000313" key="11">
    <source>
        <dbReference type="EMBL" id="GHF59108.1"/>
    </source>
</evidence>
<dbReference type="PANTHER" id="PTHR43197">
    <property type="entry name" value="UTP--GLUCOSE-1-PHOSPHATE URIDYLYLTRANSFERASE"/>
    <property type="match status" value="1"/>
</dbReference>
<proteinExistence type="inferred from homology"/>
<evidence type="ECO:0000256" key="4">
    <source>
        <dbReference type="ARBA" id="ARBA00022679"/>
    </source>
</evidence>